<sequence length="183" mass="20471">MQQPYNFRSHPQSPYPSNSNIVNPDASSNINPIIDSKINTTINSYINPTMNSNVNTNNSTHIQVIVSSTEVDCACPYCNNSLPPGIRYRPGLTSFLTGVSLFCCYYQMFWLPCVQNRYLDAKNMYRNRLRKQRGIKKPWTPCAVLLVMAIAIVIVIAVLIIFIIVGVIQAKPGSGMNSYSLTD</sequence>
<evidence type="ECO:0000256" key="2">
    <source>
        <dbReference type="SAM" id="Phobius"/>
    </source>
</evidence>
<accession>A0A8H4EMA8</accession>
<comment type="caution">
    <text evidence="3">The sequence shown here is derived from an EMBL/GenBank/DDBJ whole genome shotgun (WGS) entry which is preliminary data.</text>
</comment>
<protein>
    <recommendedName>
        <fullName evidence="5">LITAF domain-containing protein</fullName>
    </recommendedName>
</protein>
<evidence type="ECO:0000256" key="1">
    <source>
        <dbReference type="SAM" id="MobiDB-lite"/>
    </source>
</evidence>
<keyword evidence="4" id="KW-1185">Reference proteome</keyword>
<feature type="region of interest" description="Disordered" evidence="1">
    <location>
        <begin position="1"/>
        <end position="21"/>
    </location>
</feature>
<feature type="transmembrane region" description="Helical" evidence="2">
    <location>
        <begin position="95"/>
        <end position="118"/>
    </location>
</feature>
<name>A0A8H4EMA8_GIGMA</name>
<dbReference type="AlphaFoldDB" id="A0A8H4EMA8"/>
<feature type="transmembrane region" description="Helical" evidence="2">
    <location>
        <begin position="139"/>
        <end position="168"/>
    </location>
</feature>
<gene>
    <name evidence="3" type="ORF">F8M41_016951</name>
</gene>
<evidence type="ECO:0000313" key="3">
    <source>
        <dbReference type="EMBL" id="KAF0517307.1"/>
    </source>
</evidence>
<dbReference type="OrthoDB" id="2463299at2759"/>
<keyword evidence="2" id="KW-1133">Transmembrane helix</keyword>
<keyword evidence="2" id="KW-0472">Membrane</keyword>
<proteinExistence type="predicted"/>
<dbReference type="EMBL" id="WTPW01000379">
    <property type="protein sequence ID" value="KAF0517307.1"/>
    <property type="molecule type" value="Genomic_DNA"/>
</dbReference>
<organism evidence="3 4">
    <name type="scientific">Gigaspora margarita</name>
    <dbReference type="NCBI Taxonomy" id="4874"/>
    <lineage>
        <taxon>Eukaryota</taxon>
        <taxon>Fungi</taxon>
        <taxon>Fungi incertae sedis</taxon>
        <taxon>Mucoromycota</taxon>
        <taxon>Glomeromycotina</taxon>
        <taxon>Glomeromycetes</taxon>
        <taxon>Diversisporales</taxon>
        <taxon>Gigasporaceae</taxon>
        <taxon>Gigaspora</taxon>
    </lineage>
</organism>
<evidence type="ECO:0000313" key="4">
    <source>
        <dbReference type="Proteomes" id="UP000439903"/>
    </source>
</evidence>
<keyword evidence="2" id="KW-0812">Transmembrane</keyword>
<evidence type="ECO:0008006" key="5">
    <source>
        <dbReference type="Google" id="ProtNLM"/>
    </source>
</evidence>
<reference evidence="3 4" key="1">
    <citation type="journal article" date="2019" name="Environ. Microbiol.">
        <title>At the nexus of three kingdoms: the genome of the mycorrhizal fungus Gigaspora margarita provides insights into plant, endobacterial and fungal interactions.</title>
        <authorList>
            <person name="Venice F."/>
            <person name="Ghignone S."/>
            <person name="Salvioli di Fossalunga A."/>
            <person name="Amselem J."/>
            <person name="Novero M."/>
            <person name="Xianan X."/>
            <person name="Sedzielewska Toro K."/>
            <person name="Morin E."/>
            <person name="Lipzen A."/>
            <person name="Grigoriev I.V."/>
            <person name="Henrissat B."/>
            <person name="Martin F.M."/>
            <person name="Bonfante P."/>
        </authorList>
    </citation>
    <scope>NUCLEOTIDE SEQUENCE [LARGE SCALE GENOMIC DNA]</scope>
    <source>
        <strain evidence="3 4">BEG34</strain>
    </source>
</reference>
<dbReference type="Proteomes" id="UP000439903">
    <property type="component" value="Unassembled WGS sequence"/>
</dbReference>